<dbReference type="InterPro" id="IPR057765">
    <property type="entry name" value="MS1-like_ubiquitin"/>
</dbReference>
<feature type="domain" description="PHD finger protein MALE STERILITY 1-like ubiquitin-like" evidence="1">
    <location>
        <begin position="93"/>
        <end position="147"/>
    </location>
</feature>
<dbReference type="PANTHER" id="PTHR46201">
    <property type="entry name" value="PHD FINGER PROTEIN MALE MEIOCYTE DEATH 1-RELATED"/>
    <property type="match status" value="1"/>
</dbReference>
<dbReference type="PANTHER" id="PTHR46201:SF6">
    <property type="entry name" value="PHD FINGER PLANT-LIKE PROTEIN"/>
    <property type="match status" value="1"/>
</dbReference>
<dbReference type="Pfam" id="PF25565">
    <property type="entry name" value="Ubiquitin_At1g33420"/>
    <property type="match status" value="1"/>
</dbReference>
<dbReference type="EMBL" id="JAQIZT010000019">
    <property type="protein sequence ID" value="KAJ6952291.1"/>
    <property type="molecule type" value="Genomic_DNA"/>
</dbReference>
<sequence length="181" mass="20533">MDVKKIWDGVMIAQCNQPRHTAILIPSDIEFRLEPLSFKHYGNGFDSNQPSKEQIIGDLKFLFAPPWNHGKLAAQRRPCYTTGINCPTFKCPTIADLKTEAKRIFQEVYAMFKRFEADEFLDFGSLEGSINLKFLVGQSVSVRIKGTSPSKHAPNHFLMEKELENWIVDCMCGAKDDDGES</sequence>
<keyword evidence="3" id="KW-1185">Reference proteome</keyword>
<gene>
    <name evidence="2" type="ORF">NC653_041438</name>
</gene>
<dbReference type="Proteomes" id="UP001164929">
    <property type="component" value="Chromosome 19"/>
</dbReference>
<proteinExistence type="predicted"/>
<name>A0AAD6L8I1_9ROSI</name>
<dbReference type="AlphaFoldDB" id="A0AAD6L8I1"/>
<organism evidence="2 3">
    <name type="scientific">Populus alba x Populus x berolinensis</name>
    <dbReference type="NCBI Taxonomy" id="444605"/>
    <lineage>
        <taxon>Eukaryota</taxon>
        <taxon>Viridiplantae</taxon>
        <taxon>Streptophyta</taxon>
        <taxon>Embryophyta</taxon>
        <taxon>Tracheophyta</taxon>
        <taxon>Spermatophyta</taxon>
        <taxon>Magnoliopsida</taxon>
        <taxon>eudicotyledons</taxon>
        <taxon>Gunneridae</taxon>
        <taxon>Pentapetalae</taxon>
        <taxon>rosids</taxon>
        <taxon>fabids</taxon>
        <taxon>Malpighiales</taxon>
        <taxon>Salicaceae</taxon>
        <taxon>Saliceae</taxon>
        <taxon>Populus</taxon>
    </lineage>
</organism>
<evidence type="ECO:0000313" key="2">
    <source>
        <dbReference type="EMBL" id="KAJ6952291.1"/>
    </source>
</evidence>
<evidence type="ECO:0000313" key="3">
    <source>
        <dbReference type="Proteomes" id="UP001164929"/>
    </source>
</evidence>
<accession>A0AAD6L8I1</accession>
<protein>
    <recommendedName>
        <fullName evidence="1">PHD finger protein MALE STERILITY 1-like ubiquitin-like domain-containing protein</fullName>
    </recommendedName>
</protein>
<reference evidence="2" key="1">
    <citation type="journal article" date="2023" name="Mol. Ecol. Resour.">
        <title>Chromosome-level genome assembly of a triploid poplar Populus alba 'Berolinensis'.</title>
        <authorList>
            <person name="Chen S."/>
            <person name="Yu Y."/>
            <person name="Wang X."/>
            <person name="Wang S."/>
            <person name="Zhang T."/>
            <person name="Zhou Y."/>
            <person name="He R."/>
            <person name="Meng N."/>
            <person name="Wang Y."/>
            <person name="Liu W."/>
            <person name="Liu Z."/>
            <person name="Liu J."/>
            <person name="Guo Q."/>
            <person name="Huang H."/>
            <person name="Sederoff R.R."/>
            <person name="Wang G."/>
            <person name="Qu G."/>
            <person name="Chen S."/>
        </authorList>
    </citation>
    <scope>NUCLEOTIDE SEQUENCE</scope>
    <source>
        <strain evidence="2">SC-2020</strain>
    </source>
</reference>
<evidence type="ECO:0000259" key="1">
    <source>
        <dbReference type="Pfam" id="PF25565"/>
    </source>
</evidence>
<comment type="caution">
    <text evidence="2">The sequence shown here is derived from an EMBL/GenBank/DDBJ whole genome shotgun (WGS) entry which is preliminary data.</text>
</comment>